<name>A0A7J7K9Y0_BUGNE</name>
<sequence length="362" mass="40147">MTHYSCSSCGLQLLTVCRAHTSQVSTSAFIQVNRSSFCNTTVNGIGSVHLNIPRKVSVYIRVGMIPRPYRVGECPLLPYDSPKTPEYEKIGPTRILPHLYIGCLKDALSEEVRKKHHITHILNVSTHCERPADIADEHFMRIPVNDGYIDDLHPYFDSAHQFINRVKAEQGKVMVHCQAGMSRSAALTISYIMKSRMIRCEQAYRFVKMMRPIVAPNFNFLGQLLEYEKELNLTASPTSAAGTKRKRLDMSLPLSDRSSVTDSPQHTKRLVVDNNNSISSLSPASALAGLKFEHSISSANASCPLPGPSAAEESTVVEMRNPAHQLLIYLLLNAATAGMDSLTWHQVAIARLVPPLILSLQN</sequence>
<dbReference type="Pfam" id="PF00782">
    <property type="entry name" value="DSPc"/>
    <property type="match status" value="1"/>
</dbReference>
<evidence type="ECO:0000259" key="5">
    <source>
        <dbReference type="PROSITE" id="PS50054"/>
    </source>
</evidence>
<evidence type="ECO:0000256" key="1">
    <source>
        <dbReference type="ARBA" id="ARBA00008601"/>
    </source>
</evidence>
<keyword evidence="8" id="KW-1185">Reference proteome</keyword>
<dbReference type="OrthoDB" id="426001at2759"/>
<protein>
    <recommendedName>
        <fullName evidence="2">protein-tyrosine-phosphatase</fullName>
        <ecNumber evidence="2">3.1.3.48</ecNumber>
    </recommendedName>
</protein>
<dbReference type="InterPro" id="IPR000340">
    <property type="entry name" value="Dual-sp_phosphatase_cat-dom"/>
</dbReference>
<dbReference type="GO" id="GO:0033550">
    <property type="term" value="F:MAP kinase tyrosine phosphatase activity"/>
    <property type="evidence" value="ECO:0007669"/>
    <property type="project" value="TreeGrafter"/>
</dbReference>
<gene>
    <name evidence="7" type="ORF">EB796_007329</name>
</gene>
<dbReference type="InterPro" id="IPR016130">
    <property type="entry name" value="Tyr_Pase_AS"/>
</dbReference>
<comment type="similarity">
    <text evidence="1">Belongs to the protein-tyrosine phosphatase family. Non-receptor class dual specificity subfamily.</text>
</comment>
<dbReference type="PROSITE" id="PS50056">
    <property type="entry name" value="TYR_PHOSPHATASE_2"/>
    <property type="match status" value="1"/>
</dbReference>
<dbReference type="PROSITE" id="PS00383">
    <property type="entry name" value="TYR_PHOSPHATASE_1"/>
    <property type="match status" value="1"/>
</dbReference>
<dbReference type="GO" id="GO:0017017">
    <property type="term" value="F:MAP kinase tyrosine/serine/threonine phosphatase activity"/>
    <property type="evidence" value="ECO:0007669"/>
    <property type="project" value="InterPro"/>
</dbReference>
<dbReference type="PANTHER" id="PTHR10159">
    <property type="entry name" value="DUAL SPECIFICITY PROTEIN PHOSPHATASE"/>
    <property type="match status" value="1"/>
</dbReference>
<dbReference type="InterPro" id="IPR003595">
    <property type="entry name" value="Tyr_Pase_cat"/>
</dbReference>
<organism evidence="7 8">
    <name type="scientific">Bugula neritina</name>
    <name type="common">Brown bryozoan</name>
    <name type="synonym">Sertularia neritina</name>
    <dbReference type="NCBI Taxonomy" id="10212"/>
    <lineage>
        <taxon>Eukaryota</taxon>
        <taxon>Metazoa</taxon>
        <taxon>Spiralia</taxon>
        <taxon>Lophotrochozoa</taxon>
        <taxon>Bryozoa</taxon>
        <taxon>Gymnolaemata</taxon>
        <taxon>Cheilostomatida</taxon>
        <taxon>Flustrina</taxon>
        <taxon>Buguloidea</taxon>
        <taxon>Bugulidae</taxon>
        <taxon>Bugula</taxon>
    </lineage>
</organism>
<dbReference type="Proteomes" id="UP000593567">
    <property type="component" value="Unassembled WGS sequence"/>
</dbReference>
<dbReference type="GO" id="GO:0043409">
    <property type="term" value="P:negative regulation of MAPK cascade"/>
    <property type="evidence" value="ECO:0007669"/>
    <property type="project" value="TreeGrafter"/>
</dbReference>
<dbReference type="InterPro" id="IPR029021">
    <property type="entry name" value="Prot-tyrosine_phosphatase-like"/>
</dbReference>
<dbReference type="PRINTS" id="PR01764">
    <property type="entry name" value="MAPKPHPHTASE"/>
</dbReference>
<keyword evidence="3" id="KW-0378">Hydrolase</keyword>
<dbReference type="InterPro" id="IPR020422">
    <property type="entry name" value="TYR_PHOSPHATASE_DUAL_dom"/>
</dbReference>
<dbReference type="PROSITE" id="PS50054">
    <property type="entry name" value="TYR_PHOSPHATASE_DUAL"/>
    <property type="match status" value="1"/>
</dbReference>
<keyword evidence="4" id="KW-0904">Protein phosphatase</keyword>
<dbReference type="SUPFAM" id="SSF52799">
    <property type="entry name" value="(Phosphotyrosine protein) phosphatases II"/>
    <property type="match status" value="1"/>
</dbReference>
<evidence type="ECO:0000313" key="8">
    <source>
        <dbReference type="Proteomes" id="UP000593567"/>
    </source>
</evidence>
<proteinExistence type="inferred from homology"/>
<evidence type="ECO:0000256" key="3">
    <source>
        <dbReference type="ARBA" id="ARBA00022801"/>
    </source>
</evidence>
<comment type="caution">
    <text evidence="7">The sequence shown here is derived from an EMBL/GenBank/DDBJ whole genome shotgun (WGS) entry which is preliminary data.</text>
</comment>
<dbReference type="SMART" id="SM00404">
    <property type="entry name" value="PTPc_motif"/>
    <property type="match status" value="1"/>
</dbReference>
<evidence type="ECO:0000313" key="7">
    <source>
        <dbReference type="EMBL" id="KAF6034366.1"/>
    </source>
</evidence>
<dbReference type="AlphaFoldDB" id="A0A7J7K9Y0"/>
<dbReference type="InterPro" id="IPR000387">
    <property type="entry name" value="Tyr_Pase_dom"/>
</dbReference>
<accession>A0A7J7K9Y0</accession>
<dbReference type="PANTHER" id="PTHR10159:SF533">
    <property type="entry name" value="TYROSINE-PROTEIN PHOSPHATASE VHP-1"/>
    <property type="match status" value="1"/>
</dbReference>
<dbReference type="Gene3D" id="3.90.190.10">
    <property type="entry name" value="Protein tyrosine phosphatase superfamily"/>
    <property type="match status" value="1"/>
</dbReference>
<dbReference type="GO" id="GO:0008330">
    <property type="term" value="F:protein tyrosine/threonine phosphatase activity"/>
    <property type="evidence" value="ECO:0007669"/>
    <property type="project" value="TreeGrafter"/>
</dbReference>
<dbReference type="EMBL" id="VXIV02001094">
    <property type="protein sequence ID" value="KAF6034366.1"/>
    <property type="molecule type" value="Genomic_DNA"/>
</dbReference>
<evidence type="ECO:0000256" key="4">
    <source>
        <dbReference type="ARBA" id="ARBA00022912"/>
    </source>
</evidence>
<feature type="domain" description="Tyrosine specific protein phosphatases" evidence="6">
    <location>
        <begin position="160"/>
        <end position="212"/>
    </location>
</feature>
<dbReference type="SMART" id="SM00195">
    <property type="entry name" value="DSPc"/>
    <property type="match status" value="1"/>
</dbReference>
<dbReference type="InterPro" id="IPR008343">
    <property type="entry name" value="MKP"/>
</dbReference>
<reference evidence="7" key="1">
    <citation type="submission" date="2020-06" db="EMBL/GenBank/DDBJ databases">
        <title>Draft genome of Bugula neritina, a colonial animal packing powerful symbionts and potential medicines.</title>
        <authorList>
            <person name="Rayko M."/>
        </authorList>
    </citation>
    <scope>NUCLEOTIDE SEQUENCE [LARGE SCALE GENOMIC DNA]</scope>
    <source>
        <strain evidence="7">Kwan_BN1</strain>
    </source>
</reference>
<dbReference type="GO" id="GO:0005737">
    <property type="term" value="C:cytoplasm"/>
    <property type="evidence" value="ECO:0007669"/>
    <property type="project" value="TreeGrafter"/>
</dbReference>
<evidence type="ECO:0000256" key="2">
    <source>
        <dbReference type="ARBA" id="ARBA00013064"/>
    </source>
</evidence>
<feature type="domain" description="Tyrosine-protein phosphatase" evidence="5">
    <location>
        <begin position="91"/>
        <end position="233"/>
    </location>
</feature>
<dbReference type="EC" id="3.1.3.48" evidence="2"/>
<evidence type="ECO:0000259" key="6">
    <source>
        <dbReference type="PROSITE" id="PS50056"/>
    </source>
</evidence>